<gene>
    <name evidence="1" type="ORF">ACFQ3N_16420</name>
</gene>
<reference evidence="2" key="1">
    <citation type="journal article" date="2019" name="Int. J. Syst. Evol. Microbiol.">
        <title>The Global Catalogue of Microorganisms (GCM) 10K type strain sequencing project: providing services to taxonomists for standard genome sequencing and annotation.</title>
        <authorList>
            <consortium name="The Broad Institute Genomics Platform"/>
            <consortium name="The Broad Institute Genome Sequencing Center for Infectious Disease"/>
            <person name="Wu L."/>
            <person name="Ma J."/>
        </authorList>
    </citation>
    <scope>NUCLEOTIDE SEQUENCE [LARGE SCALE GENOMIC DNA]</scope>
    <source>
        <strain evidence="2">CCUG 56754</strain>
    </source>
</reference>
<organism evidence="1 2">
    <name type="scientific">Virgibacillus byunsanensis</name>
    <dbReference type="NCBI Taxonomy" id="570945"/>
    <lineage>
        <taxon>Bacteria</taxon>
        <taxon>Bacillati</taxon>
        <taxon>Bacillota</taxon>
        <taxon>Bacilli</taxon>
        <taxon>Bacillales</taxon>
        <taxon>Bacillaceae</taxon>
        <taxon>Virgibacillus</taxon>
    </lineage>
</organism>
<evidence type="ECO:0000313" key="2">
    <source>
        <dbReference type="Proteomes" id="UP001597040"/>
    </source>
</evidence>
<dbReference type="EMBL" id="JBHTKJ010000053">
    <property type="protein sequence ID" value="MFD1039958.1"/>
    <property type="molecule type" value="Genomic_DNA"/>
</dbReference>
<accession>A0ABW3LQ82</accession>
<evidence type="ECO:0000313" key="1">
    <source>
        <dbReference type="EMBL" id="MFD1039958.1"/>
    </source>
</evidence>
<proteinExistence type="predicted"/>
<dbReference type="Proteomes" id="UP001597040">
    <property type="component" value="Unassembled WGS sequence"/>
</dbReference>
<keyword evidence="2" id="KW-1185">Reference proteome</keyword>
<protein>
    <submittedName>
        <fullName evidence="1">YtxH domain-containing protein</fullName>
    </submittedName>
</protein>
<name>A0ABW3LQ82_9BACI</name>
<comment type="caution">
    <text evidence="1">The sequence shown here is derived from an EMBL/GenBank/DDBJ whole genome shotgun (WGS) entry which is preliminary data.</text>
</comment>
<sequence>MGKRNLLLGVFLGAIIGGLTALFNRETRYYTKNKMSLARNRTNYYVKHPSETIHSVRVAFDRFNESFTSGAENAINALEQVENTLDKISKKETIKIDKTE</sequence>
<dbReference type="RefSeq" id="WP_390363615.1">
    <property type="nucleotide sequence ID" value="NZ_JBHTKJ010000053.1"/>
</dbReference>